<name>A0A5S6Q435_TRIMR</name>
<reference evidence="1" key="2">
    <citation type="submission" date="2014-03" db="EMBL/GenBank/DDBJ databases">
        <title>The whipworm genome and dual-species transcriptomics of an intimate host-pathogen interaction.</title>
        <authorList>
            <person name="Foth B.J."/>
            <person name="Tsai I.J."/>
            <person name="Reid A.J."/>
            <person name="Bancroft A.J."/>
            <person name="Nichol S."/>
            <person name="Tracey A."/>
            <person name="Holroyd N."/>
            <person name="Cotton J.A."/>
            <person name="Stanley E.J."/>
            <person name="Zarowiecki M."/>
            <person name="Liu J.Z."/>
            <person name="Huckvale T."/>
            <person name="Cooper P.J."/>
            <person name="Grencis R.K."/>
            <person name="Berriman M."/>
        </authorList>
    </citation>
    <scope>NUCLEOTIDE SEQUENCE [LARGE SCALE GENOMIC DNA]</scope>
    <source>
        <strain evidence="1">Edinburgh</strain>
    </source>
</reference>
<protein>
    <submittedName>
        <fullName evidence="2 3">Uncharacterized protein</fullName>
    </submittedName>
</protein>
<proteinExistence type="predicted"/>
<evidence type="ECO:0000313" key="3">
    <source>
        <dbReference type="WBParaSite" id="TMUE_3000014945.1"/>
    </source>
</evidence>
<dbReference type="Proteomes" id="UP000046395">
    <property type="component" value="Unassembled WGS sequence"/>
</dbReference>
<dbReference type="WBParaSite" id="TMUE_0000001924.1">
    <property type="protein sequence ID" value="TMUE_0000001924.1"/>
    <property type="gene ID" value="WBGene00297789"/>
</dbReference>
<sequence>MSIQVVIEPTNSCLVRIGSRHLKECQHMSFDVDFFSTETFFQGLNHCRGRFQLCKLRDVINIFTSAYSGLKLVPERWEFQHTV</sequence>
<reference evidence="2 3" key="3">
    <citation type="submission" date="2019-12" db="UniProtKB">
        <authorList>
            <consortium name="WormBaseParasite"/>
        </authorList>
    </citation>
    <scope>IDENTIFICATION</scope>
</reference>
<dbReference type="WBParaSite" id="TMUE_3000014945.1">
    <property type="protein sequence ID" value="TMUE_3000014945.1"/>
    <property type="gene ID" value="WBGene00302409"/>
</dbReference>
<evidence type="ECO:0000313" key="2">
    <source>
        <dbReference type="WBParaSite" id="TMUE_0000001924.1"/>
    </source>
</evidence>
<reference evidence="1" key="1">
    <citation type="submission" date="2013-11" db="EMBL/GenBank/DDBJ databases">
        <authorList>
            <person name="Aslett M."/>
        </authorList>
    </citation>
    <scope>NUCLEOTIDE SEQUENCE [LARGE SCALE GENOMIC DNA]</scope>
    <source>
        <strain evidence="1">Edinburgh</strain>
    </source>
</reference>
<accession>A0A5S6Q435</accession>
<evidence type="ECO:0000313" key="1">
    <source>
        <dbReference type="Proteomes" id="UP000046395"/>
    </source>
</evidence>
<keyword evidence="1" id="KW-1185">Reference proteome</keyword>
<dbReference type="AlphaFoldDB" id="A0A5S6Q435"/>
<organism evidence="1 2">
    <name type="scientific">Trichuris muris</name>
    <name type="common">Mouse whipworm</name>
    <dbReference type="NCBI Taxonomy" id="70415"/>
    <lineage>
        <taxon>Eukaryota</taxon>
        <taxon>Metazoa</taxon>
        <taxon>Ecdysozoa</taxon>
        <taxon>Nematoda</taxon>
        <taxon>Enoplea</taxon>
        <taxon>Dorylaimia</taxon>
        <taxon>Trichinellida</taxon>
        <taxon>Trichuridae</taxon>
        <taxon>Trichuris</taxon>
    </lineage>
</organism>